<evidence type="ECO:0000256" key="1">
    <source>
        <dbReference type="SAM" id="MobiDB-lite"/>
    </source>
</evidence>
<gene>
    <name evidence="2" type="ORF">Pma05_83770</name>
</gene>
<evidence type="ECO:0000313" key="3">
    <source>
        <dbReference type="Proteomes" id="UP000621500"/>
    </source>
</evidence>
<feature type="region of interest" description="Disordered" evidence="1">
    <location>
        <begin position="139"/>
        <end position="195"/>
    </location>
</feature>
<keyword evidence="3" id="KW-1185">Reference proteome</keyword>
<organism evidence="2 3">
    <name type="scientific">Plantactinospora mayteni</name>
    <dbReference type="NCBI Taxonomy" id="566021"/>
    <lineage>
        <taxon>Bacteria</taxon>
        <taxon>Bacillati</taxon>
        <taxon>Actinomycetota</taxon>
        <taxon>Actinomycetes</taxon>
        <taxon>Micromonosporales</taxon>
        <taxon>Micromonosporaceae</taxon>
        <taxon>Plantactinospora</taxon>
    </lineage>
</organism>
<accession>A0ABQ4F4J4</accession>
<dbReference type="Proteomes" id="UP000621500">
    <property type="component" value="Unassembled WGS sequence"/>
</dbReference>
<name>A0ABQ4F4J4_9ACTN</name>
<sequence>MGARCVTELADENVQESDGINCERYVNRWAVKRLDVMPPSAWDENQITRDEREVGDDLIRTLALTELTGRMWNRFTEERPAFASAELYDQDVVSIPMRAEASAFRLRQIQVSRCVPMKEGPEPFAEEKNSLVAAVPAVDGQSRAVRPNGPFNGTRPYHGPGSPASINDRPEESGCRRSCSSNDPHRLRCQFPSSN</sequence>
<reference evidence="2 3" key="1">
    <citation type="submission" date="2021-01" db="EMBL/GenBank/DDBJ databases">
        <title>Whole genome shotgun sequence of Plantactinospora mayteni NBRC 109088.</title>
        <authorList>
            <person name="Komaki H."/>
            <person name="Tamura T."/>
        </authorList>
    </citation>
    <scope>NUCLEOTIDE SEQUENCE [LARGE SCALE GENOMIC DNA]</scope>
    <source>
        <strain evidence="2 3">NBRC 109088</strain>
    </source>
</reference>
<proteinExistence type="predicted"/>
<dbReference type="EMBL" id="BONX01000086">
    <property type="protein sequence ID" value="GIH01805.1"/>
    <property type="molecule type" value="Genomic_DNA"/>
</dbReference>
<protein>
    <submittedName>
        <fullName evidence="2">Uncharacterized protein</fullName>
    </submittedName>
</protein>
<evidence type="ECO:0000313" key="2">
    <source>
        <dbReference type="EMBL" id="GIH01805.1"/>
    </source>
</evidence>
<comment type="caution">
    <text evidence="2">The sequence shown here is derived from an EMBL/GenBank/DDBJ whole genome shotgun (WGS) entry which is preliminary data.</text>
</comment>